<dbReference type="InterPro" id="IPR012902">
    <property type="entry name" value="N_methyl_site"/>
</dbReference>
<dbReference type="Proteomes" id="UP001621964">
    <property type="component" value="Unassembled WGS sequence"/>
</dbReference>
<dbReference type="Gene3D" id="3.30.540.20">
    <property type="match status" value="1"/>
</dbReference>
<evidence type="ECO:0000313" key="4">
    <source>
        <dbReference type="EMBL" id="MFK7642835.1"/>
    </source>
</evidence>
<keyword evidence="5" id="KW-1185">Reference proteome</keyword>
<dbReference type="EMBL" id="JBJGEB010000011">
    <property type="protein sequence ID" value="MFK7642835.1"/>
    <property type="molecule type" value="Genomic_DNA"/>
</dbReference>
<sequence length="157" mass="17150">MVKASRFYGFTLVEMLITVAIIGILATIAMPSYNRYIERGYLSQAYADLVSINSNVRTYIVKNPGTKIDSDKLKNIISKSTTAEIAERYDFAGSVPDDKSRRYLLSATPKADTGYTQALWTDSLGEAYKCTDAASAKAFSTSQTDGKGCERIGKTGI</sequence>
<dbReference type="Pfam" id="PF11530">
    <property type="entry name" value="Pilin_PilX"/>
    <property type="match status" value="1"/>
</dbReference>
<keyword evidence="3" id="KW-0472">Membrane</keyword>
<dbReference type="NCBIfam" id="TIGR02532">
    <property type="entry name" value="IV_pilin_GFxxxE"/>
    <property type="match status" value="1"/>
</dbReference>
<keyword evidence="3" id="KW-1133">Transmembrane helix</keyword>
<evidence type="ECO:0000256" key="2">
    <source>
        <dbReference type="ARBA" id="ARBA00022481"/>
    </source>
</evidence>
<gene>
    <name evidence="4" type="ORF">ACI43T_10115</name>
</gene>
<proteinExistence type="predicted"/>
<evidence type="ECO:0000256" key="1">
    <source>
        <dbReference type="ARBA" id="ARBA00011156"/>
    </source>
</evidence>
<evidence type="ECO:0000256" key="3">
    <source>
        <dbReference type="SAM" id="Phobius"/>
    </source>
</evidence>
<evidence type="ECO:0000313" key="5">
    <source>
        <dbReference type="Proteomes" id="UP001621964"/>
    </source>
</evidence>
<dbReference type="InterPro" id="IPR000983">
    <property type="entry name" value="Bac_GSPG_pilin"/>
</dbReference>
<dbReference type="InterPro" id="IPR038415">
    <property type="entry name" value="Pilin_PilX-like_sf"/>
</dbReference>
<dbReference type="RefSeq" id="WP_009173649.1">
    <property type="nucleotide sequence ID" value="NZ_CAUJQB010000163.1"/>
</dbReference>
<comment type="subunit">
    <text evidence="1">The pili are polar flexible filaments of about 5.4 nanometers diameter and 2.5 micrometers average length; they consist of only a single polypeptide chain arranged in a helical configuration of five subunits per turn in the assembled pilus.</text>
</comment>
<reference evidence="4 5" key="1">
    <citation type="submission" date="2024-11" db="EMBL/GenBank/DDBJ databases">
        <authorList>
            <person name="Mikucki A.G."/>
            <person name="Kahler C.M."/>
        </authorList>
    </citation>
    <scope>NUCLEOTIDE SEQUENCE [LARGE SCALE GENOMIC DNA]</scope>
    <source>
        <strain evidence="4 5">EXNM717</strain>
    </source>
</reference>
<keyword evidence="3" id="KW-0812">Transmembrane</keyword>
<name>A0ABW8Q6W6_9NEIS</name>
<comment type="caution">
    <text evidence="4">The sequence shown here is derived from an EMBL/GenBank/DDBJ whole genome shotgun (WGS) entry which is preliminary data.</text>
</comment>
<organism evidence="4 5">
    <name type="scientific">Neisseria oralis</name>
    <dbReference type="NCBI Taxonomy" id="1107316"/>
    <lineage>
        <taxon>Bacteria</taxon>
        <taxon>Pseudomonadati</taxon>
        <taxon>Pseudomonadota</taxon>
        <taxon>Betaproteobacteria</taxon>
        <taxon>Neisseriales</taxon>
        <taxon>Neisseriaceae</taxon>
        <taxon>Neisseria</taxon>
    </lineage>
</organism>
<dbReference type="InterPro" id="IPR045584">
    <property type="entry name" value="Pilin-like"/>
</dbReference>
<feature type="transmembrane region" description="Helical" evidence="3">
    <location>
        <begin position="6"/>
        <end position="29"/>
    </location>
</feature>
<dbReference type="PRINTS" id="PR00813">
    <property type="entry name" value="BCTERIALGSPG"/>
</dbReference>
<protein>
    <submittedName>
        <fullName evidence="4">PilX family type IV pilin</fullName>
    </submittedName>
</protein>
<accession>A0ABW8Q6W6</accession>
<dbReference type="SUPFAM" id="SSF54523">
    <property type="entry name" value="Pili subunits"/>
    <property type="match status" value="1"/>
</dbReference>
<dbReference type="InterPro" id="IPR025922">
    <property type="entry name" value="Pilin_PilX-like"/>
</dbReference>
<keyword evidence="2" id="KW-0488">Methylation</keyword>
<dbReference type="Pfam" id="PF07963">
    <property type="entry name" value="N_methyl"/>
    <property type="match status" value="1"/>
</dbReference>